<reference evidence="1 2" key="1">
    <citation type="journal article" date="2019" name="Commun. Biol.">
        <title>The bagworm genome reveals a unique fibroin gene that provides high tensile strength.</title>
        <authorList>
            <person name="Kono N."/>
            <person name="Nakamura H."/>
            <person name="Ohtoshi R."/>
            <person name="Tomita M."/>
            <person name="Numata K."/>
            <person name="Arakawa K."/>
        </authorList>
    </citation>
    <scope>NUCLEOTIDE SEQUENCE [LARGE SCALE GENOMIC DNA]</scope>
</reference>
<gene>
    <name evidence="1" type="ORF">EVAR_39570_1</name>
</gene>
<dbReference type="AlphaFoldDB" id="A0A4C1XNS8"/>
<name>A0A4C1XNS8_EUMVA</name>
<comment type="caution">
    <text evidence="1">The sequence shown here is derived from an EMBL/GenBank/DDBJ whole genome shotgun (WGS) entry which is preliminary data.</text>
</comment>
<protein>
    <submittedName>
        <fullName evidence="1">Uncharacterized protein</fullName>
    </submittedName>
</protein>
<sequence>MVRKDLLKLMDNKQLAQIIACLEKADSKGIPSSSSASVTGRARNRSTRRAYNTCNKLIYPDNFKQSLIGVNVMGRVTDTPLLYISANNVGKITYVEIHALAKFISNFMRHAISIDR</sequence>
<keyword evidence="2" id="KW-1185">Reference proteome</keyword>
<organism evidence="1 2">
    <name type="scientific">Eumeta variegata</name>
    <name type="common">Bagworm moth</name>
    <name type="synonym">Eumeta japonica</name>
    <dbReference type="NCBI Taxonomy" id="151549"/>
    <lineage>
        <taxon>Eukaryota</taxon>
        <taxon>Metazoa</taxon>
        <taxon>Ecdysozoa</taxon>
        <taxon>Arthropoda</taxon>
        <taxon>Hexapoda</taxon>
        <taxon>Insecta</taxon>
        <taxon>Pterygota</taxon>
        <taxon>Neoptera</taxon>
        <taxon>Endopterygota</taxon>
        <taxon>Lepidoptera</taxon>
        <taxon>Glossata</taxon>
        <taxon>Ditrysia</taxon>
        <taxon>Tineoidea</taxon>
        <taxon>Psychidae</taxon>
        <taxon>Oiketicinae</taxon>
        <taxon>Eumeta</taxon>
    </lineage>
</organism>
<dbReference type="EMBL" id="BGZK01000882">
    <property type="protein sequence ID" value="GBP63907.1"/>
    <property type="molecule type" value="Genomic_DNA"/>
</dbReference>
<evidence type="ECO:0000313" key="1">
    <source>
        <dbReference type="EMBL" id="GBP63907.1"/>
    </source>
</evidence>
<evidence type="ECO:0000313" key="2">
    <source>
        <dbReference type="Proteomes" id="UP000299102"/>
    </source>
</evidence>
<accession>A0A4C1XNS8</accession>
<dbReference type="Proteomes" id="UP000299102">
    <property type="component" value="Unassembled WGS sequence"/>
</dbReference>
<proteinExistence type="predicted"/>